<dbReference type="SUPFAM" id="SSF46785">
    <property type="entry name" value="Winged helix' DNA-binding domain"/>
    <property type="match status" value="1"/>
</dbReference>
<evidence type="ECO:0000256" key="1">
    <source>
        <dbReference type="ARBA" id="ARBA00023015"/>
    </source>
</evidence>
<dbReference type="InterPro" id="IPR019888">
    <property type="entry name" value="Tscrpt_reg_AsnC-like"/>
</dbReference>
<evidence type="ECO:0000313" key="6">
    <source>
        <dbReference type="Proteomes" id="UP000648075"/>
    </source>
</evidence>
<sequence length="152" mass="17028">MDRADRAIMTALQADSSRSIADLAALVNLSPSACHRRTRALEEEGLILGYAARVDPRRIGLTVEVFVEITLTSQSREAMDRFERAVGDFDDILECHLMSGSADYQLRVAALDLDHYDRIHRDCLARLPGVSAMRTSFSLRRIKRFEGYSVPG</sequence>
<keyword evidence="3" id="KW-0804">Transcription</keyword>
<keyword evidence="1" id="KW-0805">Transcription regulation</keyword>
<dbReference type="GO" id="GO:0043200">
    <property type="term" value="P:response to amino acid"/>
    <property type="evidence" value="ECO:0007669"/>
    <property type="project" value="TreeGrafter"/>
</dbReference>
<dbReference type="PROSITE" id="PS50956">
    <property type="entry name" value="HTH_ASNC_2"/>
    <property type="match status" value="1"/>
</dbReference>
<feature type="domain" description="HTH asnC-type" evidence="4">
    <location>
        <begin position="1"/>
        <end position="62"/>
    </location>
</feature>
<dbReference type="InterPro" id="IPR019885">
    <property type="entry name" value="Tscrpt_reg_HTH_AsnC-type_CS"/>
</dbReference>
<keyword evidence="6" id="KW-1185">Reference proteome</keyword>
<dbReference type="PANTHER" id="PTHR30154:SF34">
    <property type="entry name" value="TRANSCRIPTIONAL REGULATOR AZLB"/>
    <property type="match status" value="1"/>
</dbReference>
<dbReference type="Pfam" id="PF01037">
    <property type="entry name" value="AsnC_trans_reg"/>
    <property type="match status" value="1"/>
</dbReference>
<dbReference type="PANTHER" id="PTHR30154">
    <property type="entry name" value="LEUCINE-RESPONSIVE REGULATORY PROTEIN"/>
    <property type="match status" value="1"/>
</dbReference>
<dbReference type="InterPro" id="IPR011008">
    <property type="entry name" value="Dimeric_a/b-barrel"/>
</dbReference>
<dbReference type="InterPro" id="IPR036388">
    <property type="entry name" value="WH-like_DNA-bd_sf"/>
</dbReference>
<evidence type="ECO:0000256" key="3">
    <source>
        <dbReference type="ARBA" id="ARBA00023163"/>
    </source>
</evidence>
<accession>A0A918PJZ2</accession>
<dbReference type="InterPro" id="IPR019887">
    <property type="entry name" value="Tscrpt_reg_AsnC/Lrp_C"/>
</dbReference>
<dbReference type="EMBL" id="BMZA01000013">
    <property type="protein sequence ID" value="GGZ12102.1"/>
    <property type="molecule type" value="Genomic_DNA"/>
</dbReference>
<proteinExistence type="predicted"/>
<evidence type="ECO:0000256" key="2">
    <source>
        <dbReference type="ARBA" id="ARBA00023125"/>
    </source>
</evidence>
<gene>
    <name evidence="5" type="ORF">GCM10011614_29050</name>
</gene>
<dbReference type="GO" id="GO:0005829">
    <property type="term" value="C:cytosol"/>
    <property type="evidence" value="ECO:0007669"/>
    <property type="project" value="TreeGrafter"/>
</dbReference>
<reference evidence="5" key="1">
    <citation type="journal article" date="2014" name="Int. J. Syst. Evol. Microbiol.">
        <title>Complete genome sequence of Corynebacterium casei LMG S-19264T (=DSM 44701T), isolated from a smear-ripened cheese.</title>
        <authorList>
            <consortium name="US DOE Joint Genome Institute (JGI-PGF)"/>
            <person name="Walter F."/>
            <person name="Albersmeier A."/>
            <person name="Kalinowski J."/>
            <person name="Ruckert C."/>
        </authorList>
    </citation>
    <scope>NUCLEOTIDE SEQUENCE</scope>
    <source>
        <strain evidence="5">KCTC 32255</strain>
    </source>
</reference>
<dbReference type="CDD" id="cd00090">
    <property type="entry name" value="HTH_ARSR"/>
    <property type="match status" value="1"/>
</dbReference>
<dbReference type="RefSeq" id="WP_189622007.1">
    <property type="nucleotide sequence ID" value="NZ_BMZA01000013.1"/>
</dbReference>
<evidence type="ECO:0000313" key="5">
    <source>
        <dbReference type="EMBL" id="GGZ12102.1"/>
    </source>
</evidence>
<dbReference type="SUPFAM" id="SSF54909">
    <property type="entry name" value="Dimeric alpha+beta barrel"/>
    <property type="match status" value="1"/>
</dbReference>
<keyword evidence="2" id="KW-0238">DNA-binding</keyword>
<dbReference type="Gene3D" id="3.30.70.920">
    <property type="match status" value="1"/>
</dbReference>
<dbReference type="Gene3D" id="1.10.10.10">
    <property type="entry name" value="Winged helix-like DNA-binding domain superfamily/Winged helix DNA-binding domain"/>
    <property type="match status" value="1"/>
</dbReference>
<dbReference type="Pfam" id="PF13412">
    <property type="entry name" value="HTH_24"/>
    <property type="match status" value="1"/>
</dbReference>
<organism evidence="5 6">
    <name type="scientific">Novosphingobium colocasiae</name>
    <dbReference type="NCBI Taxonomy" id="1256513"/>
    <lineage>
        <taxon>Bacteria</taxon>
        <taxon>Pseudomonadati</taxon>
        <taxon>Pseudomonadota</taxon>
        <taxon>Alphaproteobacteria</taxon>
        <taxon>Sphingomonadales</taxon>
        <taxon>Sphingomonadaceae</taxon>
        <taxon>Novosphingobium</taxon>
    </lineage>
</organism>
<dbReference type="SMART" id="SM00344">
    <property type="entry name" value="HTH_ASNC"/>
    <property type="match status" value="1"/>
</dbReference>
<dbReference type="InterPro" id="IPR036390">
    <property type="entry name" value="WH_DNA-bd_sf"/>
</dbReference>
<dbReference type="PROSITE" id="PS00519">
    <property type="entry name" value="HTH_ASNC_1"/>
    <property type="match status" value="1"/>
</dbReference>
<reference evidence="5" key="2">
    <citation type="submission" date="2020-09" db="EMBL/GenBank/DDBJ databases">
        <authorList>
            <person name="Sun Q."/>
            <person name="Kim S."/>
        </authorList>
    </citation>
    <scope>NUCLEOTIDE SEQUENCE</scope>
    <source>
        <strain evidence="5">KCTC 32255</strain>
    </source>
</reference>
<dbReference type="InterPro" id="IPR011991">
    <property type="entry name" value="ArsR-like_HTH"/>
</dbReference>
<dbReference type="Proteomes" id="UP000648075">
    <property type="component" value="Unassembled WGS sequence"/>
</dbReference>
<evidence type="ECO:0000259" key="4">
    <source>
        <dbReference type="PROSITE" id="PS50956"/>
    </source>
</evidence>
<comment type="caution">
    <text evidence="5">The sequence shown here is derived from an EMBL/GenBank/DDBJ whole genome shotgun (WGS) entry which is preliminary data.</text>
</comment>
<protein>
    <submittedName>
        <fullName evidence="5">AsnC family transcriptional regulator</fullName>
    </submittedName>
</protein>
<dbReference type="InterPro" id="IPR000485">
    <property type="entry name" value="AsnC-type_HTH_dom"/>
</dbReference>
<dbReference type="GO" id="GO:0006355">
    <property type="term" value="P:regulation of DNA-templated transcription"/>
    <property type="evidence" value="ECO:0007669"/>
    <property type="project" value="UniProtKB-ARBA"/>
</dbReference>
<dbReference type="AlphaFoldDB" id="A0A918PJZ2"/>
<dbReference type="GO" id="GO:0043565">
    <property type="term" value="F:sequence-specific DNA binding"/>
    <property type="evidence" value="ECO:0007669"/>
    <property type="project" value="InterPro"/>
</dbReference>
<name>A0A918PJZ2_9SPHN</name>
<dbReference type="PRINTS" id="PR00033">
    <property type="entry name" value="HTHASNC"/>
</dbReference>